<organism evidence="3 4">
    <name type="scientific">Paramecium octaurelia</name>
    <dbReference type="NCBI Taxonomy" id="43137"/>
    <lineage>
        <taxon>Eukaryota</taxon>
        <taxon>Sar</taxon>
        <taxon>Alveolata</taxon>
        <taxon>Ciliophora</taxon>
        <taxon>Intramacronucleata</taxon>
        <taxon>Oligohymenophorea</taxon>
        <taxon>Peniculida</taxon>
        <taxon>Parameciidae</taxon>
        <taxon>Paramecium</taxon>
    </lineage>
</organism>
<dbReference type="EMBL" id="CAJJDP010000054">
    <property type="protein sequence ID" value="CAD8169790.1"/>
    <property type="molecule type" value="Genomic_DNA"/>
</dbReference>
<feature type="region of interest" description="Disordered" evidence="2">
    <location>
        <begin position="535"/>
        <end position="556"/>
    </location>
</feature>
<proteinExistence type="predicted"/>
<feature type="compositionally biased region" description="Low complexity" evidence="2">
    <location>
        <begin position="54"/>
        <end position="72"/>
    </location>
</feature>
<name>A0A8S1UXP7_PAROT</name>
<evidence type="ECO:0000256" key="2">
    <source>
        <dbReference type="SAM" id="MobiDB-lite"/>
    </source>
</evidence>
<sequence length="1105" mass="131109">MINNSLIKVQVQEFNSPAKPQRRLIYQRIKPYIQAYGLSPDLFEVKGKSVVCKNNNPNNQSQQNRSMMSIRSSTKKPNQKISIHRPQTASLQLPNNFDLPISNKYANLFNEIKNAENKPQFQYLQKAEKSLIFEEADETSQQSIIRKHDSMLKHIAHLEKVKKQKIQELEMLQSKIDEVKNVDINSSRFIIRKSVHKSTLREKKDKAASYIQAHVKGRIYQKRYIFWKKKQEEQLRKLIFIQKWWKLQMKQLKIQKQFRITHRSKQVRLIEDSTFLIITNYSYVLYRIRLLLIDRKRVMKGVFRLYLNLQNCSTVLNEDISKESFEFESLLNLIINNLIQLIQIQDDRLILDLQNQNIIDIPHLMLQVYLKLNFITANQYSLLIHIKEEALKESAPQNQLEQLQQNHYQNLQTENLEKDNQNNWDIQVQFNPVEQQVNEQIVEQSCQIIEEFQSQERQQNINLQQYNDENTEMVQNQDQDQNSKILNTQNMVEIQDKQVIEQEKQDNNTFQNENYCTDKELKDQQIQFDDLNNDQNSEAKRNQDQEDNIQQNQTNNQIQQISIQDSQNPQIKQNSEIKSKIILDIIQESQQFQQSSENLNDEDNQEIQQISNQINYNSIQSSNKVKLFESTQINQNEISSSQRLVDFDRYRDQEEIQINKEDIIQYQQNDEDANQQESVKCQNLDYKSVKQDQQIIAQPIEKTSQIKLSQENFVENKNEEFECMENKVDRPIEIQQADDEDDQQEKIVQSEYIYYQNSNIFSQKNEGEPQSKIYKKKDNQNQQQQPSQIDFHLIKSCESNIFEPVKYLNSGELLSRTNFLAQLGQLEKFENENTSLLVSGDLKKEVEGLPEPINLRNNNNNHQEQLLESQSFLQRMPSEFRSPLMDDTLKLSTTFKFQFSSEFKAFESGQLISQLFDIKVQQQDSLEYSLDESQDLQPIYITTIRVDNINVDVYQIKDMLRLKDKNSIYQQFDFKISKIQQSNCDYIIQNLFVYIIKNRINCIEGNQIVRIQRYLRRFRFIKSCVLTLHQESILICLFKSFFRVKLSIYGQVQQGEEIMIEKMETQGRKILENNFYSICPLVLSSQMELEQMILTAIKAFDFESE</sequence>
<dbReference type="OMA" id="IYITTIR"/>
<feature type="coiled-coil region" evidence="1">
    <location>
        <begin position="155"/>
        <end position="182"/>
    </location>
</feature>
<reference evidence="3" key="1">
    <citation type="submission" date="2021-01" db="EMBL/GenBank/DDBJ databases">
        <authorList>
            <consortium name="Genoscope - CEA"/>
            <person name="William W."/>
        </authorList>
    </citation>
    <scope>NUCLEOTIDE SEQUENCE</scope>
</reference>
<dbReference type="PROSITE" id="PS50096">
    <property type="entry name" value="IQ"/>
    <property type="match status" value="1"/>
</dbReference>
<dbReference type="AlphaFoldDB" id="A0A8S1UXP7"/>
<keyword evidence="4" id="KW-1185">Reference proteome</keyword>
<keyword evidence="1" id="KW-0175">Coiled coil</keyword>
<comment type="caution">
    <text evidence="3">The sequence shown here is derived from an EMBL/GenBank/DDBJ whole genome shotgun (WGS) entry which is preliminary data.</text>
</comment>
<gene>
    <name evidence="3" type="ORF">POCTA_138.1.T0540127</name>
</gene>
<feature type="region of interest" description="Disordered" evidence="2">
    <location>
        <begin position="53"/>
        <end position="87"/>
    </location>
</feature>
<evidence type="ECO:0000256" key="1">
    <source>
        <dbReference type="SAM" id="Coils"/>
    </source>
</evidence>
<evidence type="ECO:0000313" key="4">
    <source>
        <dbReference type="Proteomes" id="UP000683925"/>
    </source>
</evidence>
<accession>A0A8S1UXP7</accession>
<evidence type="ECO:0000313" key="3">
    <source>
        <dbReference type="EMBL" id="CAD8169790.1"/>
    </source>
</evidence>
<dbReference type="OrthoDB" id="309877at2759"/>
<protein>
    <submittedName>
        <fullName evidence="3">Uncharacterized protein</fullName>
    </submittedName>
</protein>
<dbReference type="Proteomes" id="UP000683925">
    <property type="component" value="Unassembled WGS sequence"/>
</dbReference>